<dbReference type="CDD" id="cd07526">
    <property type="entry name" value="HAD_BPGM_like"/>
    <property type="match status" value="1"/>
</dbReference>
<sequence length="212" mass="23092">MSAVELVCFDLDGTLVDSERLCNQAFLELLPQLDDTVEGMVSRYRGVKFAPIAADLARRIGQPLADDFETRYRARVAQLFDEELVPMPGVLDMISHLHLPFCLVSNGPLPKMRHALAVTGLAPWFGDRLFSAYDVGVWKPDPGLFLHVAAHYGAAPRHCVVVEDSPTGVAGAVAAGMQALYYQPHGLVDSVPDGARAFHQMNELPGLLVALE</sequence>
<evidence type="ECO:0000256" key="2">
    <source>
        <dbReference type="ARBA" id="ARBA00006171"/>
    </source>
</evidence>
<dbReference type="PANTHER" id="PTHR46193:SF10">
    <property type="entry name" value="6-PHOSPHOGLUCONATE PHOSPHATASE"/>
    <property type="match status" value="1"/>
</dbReference>
<keyword evidence="6" id="KW-1185">Reference proteome</keyword>
<comment type="caution">
    <text evidence="5">The sequence shown here is derived from an EMBL/GenBank/DDBJ whole genome shotgun (WGS) entry which is preliminary data.</text>
</comment>
<organism evidence="5 6">
    <name type="scientific">Silvimonas amylolytica</name>
    <dbReference type="NCBI Taxonomy" id="449663"/>
    <lineage>
        <taxon>Bacteria</taxon>
        <taxon>Pseudomonadati</taxon>
        <taxon>Pseudomonadota</taxon>
        <taxon>Betaproteobacteria</taxon>
        <taxon>Neisseriales</taxon>
        <taxon>Chitinibacteraceae</taxon>
        <taxon>Silvimonas</taxon>
    </lineage>
</organism>
<dbReference type="InterPro" id="IPR006439">
    <property type="entry name" value="HAD-SF_hydro_IA"/>
</dbReference>
<dbReference type="RefSeq" id="WP_188693681.1">
    <property type="nucleotide sequence ID" value="NZ_BMLY01000003.1"/>
</dbReference>
<dbReference type="InterPro" id="IPR036412">
    <property type="entry name" value="HAD-like_sf"/>
</dbReference>
<evidence type="ECO:0000313" key="5">
    <source>
        <dbReference type="EMBL" id="GGP26550.1"/>
    </source>
</evidence>
<dbReference type="Gene3D" id="3.40.50.1000">
    <property type="entry name" value="HAD superfamily/HAD-like"/>
    <property type="match status" value="1"/>
</dbReference>
<dbReference type="InterPro" id="IPR023198">
    <property type="entry name" value="PGP-like_dom2"/>
</dbReference>
<comment type="similarity">
    <text evidence="2">Belongs to the HAD-like hydrolase superfamily. CbbY/CbbZ/Gph/YieH family.</text>
</comment>
<gene>
    <name evidence="5" type="ORF">GCM10010971_23690</name>
</gene>
<evidence type="ECO:0000313" key="6">
    <source>
        <dbReference type="Proteomes" id="UP000621859"/>
    </source>
</evidence>
<dbReference type="Gene3D" id="1.10.150.240">
    <property type="entry name" value="Putative phosphatase, domain 2"/>
    <property type="match status" value="1"/>
</dbReference>
<dbReference type="SUPFAM" id="SSF56784">
    <property type="entry name" value="HAD-like"/>
    <property type="match status" value="1"/>
</dbReference>
<dbReference type="EMBL" id="BMLY01000003">
    <property type="protein sequence ID" value="GGP26550.1"/>
    <property type="molecule type" value="Genomic_DNA"/>
</dbReference>
<dbReference type="NCBIfam" id="TIGR01509">
    <property type="entry name" value="HAD-SF-IA-v3"/>
    <property type="match status" value="1"/>
</dbReference>
<protein>
    <submittedName>
        <fullName evidence="5">6-phosphogluconate phosphatase</fullName>
    </submittedName>
</protein>
<proteinExistence type="inferred from homology"/>
<keyword evidence="4" id="KW-0460">Magnesium</keyword>
<dbReference type="PANTHER" id="PTHR46193">
    <property type="entry name" value="6-PHOSPHOGLUCONATE PHOSPHATASE"/>
    <property type="match status" value="1"/>
</dbReference>
<name>A0ABQ2PMU9_9NEIS</name>
<evidence type="ECO:0000256" key="3">
    <source>
        <dbReference type="ARBA" id="ARBA00022723"/>
    </source>
</evidence>
<dbReference type="InterPro" id="IPR023214">
    <property type="entry name" value="HAD_sf"/>
</dbReference>
<dbReference type="SFLD" id="SFLDG01129">
    <property type="entry name" value="C1.5:_HAD__Beta-PGM__Phosphata"/>
    <property type="match status" value="1"/>
</dbReference>
<reference evidence="6" key="1">
    <citation type="journal article" date="2019" name="Int. J. Syst. Evol. Microbiol.">
        <title>The Global Catalogue of Microorganisms (GCM) 10K type strain sequencing project: providing services to taxonomists for standard genome sequencing and annotation.</title>
        <authorList>
            <consortium name="The Broad Institute Genomics Platform"/>
            <consortium name="The Broad Institute Genome Sequencing Center for Infectious Disease"/>
            <person name="Wu L."/>
            <person name="Ma J."/>
        </authorList>
    </citation>
    <scope>NUCLEOTIDE SEQUENCE [LARGE SCALE GENOMIC DNA]</scope>
    <source>
        <strain evidence="6">CGMCC 1.8860</strain>
    </source>
</reference>
<comment type="cofactor">
    <cofactor evidence="1">
        <name>Mg(2+)</name>
        <dbReference type="ChEBI" id="CHEBI:18420"/>
    </cofactor>
</comment>
<dbReference type="InterPro" id="IPR051600">
    <property type="entry name" value="Beta-PGM-like"/>
</dbReference>
<dbReference type="SFLD" id="SFLDS00003">
    <property type="entry name" value="Haloacid_Dehalogenase"/>
    <property type="match status" value="1"/>
</dbReference>
<evidence type="ECO:0000256" key="1">
    <source>
        <dbReference type="ARBA" id="ARBA00001946"/>
    </source>
</evidence>
<dbReference type="Proteomes" id="UP000621859">
    <property type="component" value="Unassembled WGS sequence"/>
</dbReference>
<evidence type="ECO:0000256" key="4">
    <source>
        <dbReference type="ARBA" id="ARBA00022842"/>
    </source>
</evidence>
<dbReference type="Pfam" id="PF00702">
    <property type="entry name" value="Hydrolase"/>
    <property type="match status" value="1"/>
</dbReference>
<keyword evidence="3" id="KW-0479">Metal-binding</keyword>
<accession>A0ABQ2PMU9</accession>